<evidence type="ECO:0000313" key="3">
    <source>
        <dbReference type="Proteomes" id="UP001300745"/>
    </source>
</evidence>
<dbReference type="EMBL" id="JAPJDO010000029">
    <property type="protein sequence ID" value="MCX2939879.1"/>
    <property type="molecule type" value="Genomic_DNA"/>
</dbReference>
<feature type="compositionally biased region" description="Low complexity" evidence="1">
    <location>
        <begin position="37"/>
        <end position="55"/>
    </location>
</feature>
<feature type="region of interest" description="Disordered" evidence="1">
    <location>
        <begin position="29"/>
        <end position="86"/>
    </location>
</feature>
<dbReference type="Proteomes" id="UP001300745">
    <property type="component" value="Unassembled WGS sequence"/>
</dbReference>
<proteinExistence type="predicted"/>
<reference evidence="2 3" key="1">
    <citation type="submission" date="2022-11" db="EMBL/GenBank/DDBJ databases">
        <title>Mycobacterium sp. nov.</title>
        <authorList>
            <person name="Papic B."/>
            <person name="Spicic S."/>
            <person name="Duvnjak S."/>
        </authorList>
    </citation>
    <scope>NUCLEOTIDE SEQUENCE [LARGE SCALE GENOMIC DNA]</scope>
    <source>
        <strain evidence="2 3">CVI_P4</strain>
    </source>
</reference>
<keyword evidence="3" id="KW-1185">Reference proteome</keyword>
<comment type="caution">
    <text evidence="2">The sequence shown here is derived from an EMBL/GenBank/DDBJ whole genome shotgun (WGS) entry which is preliminary data.</text>
</comment>
<evidence type="ECO:0000256" key="1">
    <source>
        <dbReference type="SAM" id="MobiDB-lite"/>
    </source>
</evidence>
<accession>A0ABT3SL46</accession>
<organism evidence="2 3">
    <name type="scientific">Mycobacterium pinniadriaticum</name>
    <dbReference type="NCBI Taxonomy" id="2994102"/>
    <lineage>
        <taxon>Bacteria</taxon>
        <taxon>Bacillati</taxon>
        <taxon>Actinomycetota</taxon>
        <taxon>Actinomycetes</taxon>
        <taxon>Mycobacteriales</taxon>
        <taxon>Mycobacteriaceae</taxon>
        <taxon>Mycobacterium</taxon>
    </lineage>
</organism>
<dbReference type="PROSITE" id="PS51257">
    <property type="entry name" value="PROKAR_LIPOPROTEIN"/>
    <property type="match status" value="1"/>
</dbReference>
<protein>
    <submittedName>
        <fullName evidence="2">Uncharacterized protein</fullName>
    </submittedName>
</protein>
<name>A0ABT3SL46_9MYCO</name>
<dbReference type="RefSeq" id="WP_265999712.1">
    <property type="nucleotide sequence ID" value="NZ_JAPJDN010000029.1"/>
</dbReference>
<sequence length="86" mass="8310">MMSGRLTRQIALVAGGLAIVGMGTLTACGKSEEKAPESTTSTTTSAPAPSPTEKAVSPGGANSFTPTVKAPPAPTALPGNVITGGS</sequence>
<gene>
    <name evidence="2" type="ORF">ORI27_24585</name>
</gene>
<evidence type="ECO:0000313" key="2">
    <source>
        <dbReference type="EMBL" id="MCX2939879.1"/>
    </source>
</evidence>